<dbReference type="VEuPathDB" id="FungiDB:ASPWEDRAFT_46662"/>
<dbReference type="Pfam" id="PF23397">
    <property type="entry name" value="DUF7104"/>
    <property type="match status" value="1"/>
</dbReference>
<dbReference type="Pfam" id="PF06985">
    <property type="entry name" value="HET"/>
    <property type="match status" value="1"/>
</dbReference>
<sequence>MSSYTYAALPEEHIRILVLKPNHDHDAPIECNLVEYSLEIPRKHRYEALSYVWGNPAAAKSILLNGFDFPVTTNLHAALSHLRDHTFDRILWVDAICIDQRNDAEKVVQIQSMGRIYSLASRVVVWLGEKSEDSHLAFKCIQDAAGNDPVEHQCLADSKVEVDDNSSSDSSSEEDDDEKRSIKDNSRHKRIDDHHSLPVHAEGYTACMALLKRSWFQRIWVLQEVGTARCVLIQCGRDEMNGSAFCSGLGNLNLTYEEPELQGIIQSATYLIGEACLRPIGMSASNSLSIAQLVDMYHTHQATICHDKIYALLGLCSDDLKEAGLVPDYATPWNDVFRQLIQYILPGAISINTWVDRQVAFIKGKVYSLGRVISVEADGSRYGRQHVGFFFNDMAMSQEYQSRWGKRWRLWASAKAIQKDDILCLVEGSSKPSIIRACNEHYAVVLLEVTAQQRETLLEVDSEDQNDPTENSVYEVILVWNWELCFDNVQKHKALIKLNHIMPDYVDAKPEKSNNRYSDAMIFKGAGLWRQAARALEEATARNPRKDCSGTVERLDQLGLLYMQSAYGRKKVIYRKRAEYTFEKALDIMERLGDFHSPRAWNIRANLASTYLMGYDVSNLETKIRLPKTVRHNLDISEWLLVDIARHCSRKLLKLLFDQQGDRLQITGSVVKAAAANPAREVMELLLDQCGEISVSEDTLILEGTAKNEDPASAGK</sequence>
<dbReference type="PANTHER" id="PTHR24148">
    <property type="entry name" value="ANKYRIN REPEAT DOMAIN-CONTAINING PROTEIN 39 HOMOLOG-RELATED"/>
    <property type="match status" value="1"/>
</dbReference>
<keyword evidence="4" id="KW-1185">Reference proteome</keyword>
<dbReference type="OrthoDB" id="3477286at2759"/>
<dbReference type="STRING" id="1073089.A0A1L9R4T5"/>
<proteinExistence type="predicted"/>
<accession>A0A1L9R4T5</accession>
<dbReference type="GeneID" id="63752661"/>
<feature type="compositionally biased region" description="Acidic residues" evidence="1">
    <location>
        <begin position="163"/>
        <end position="177"/>
    </location>
</feature>
<evidence type="ECO:0000313" key="3">
    <source>
        <dbReference type="EMBL" id="OJJ29918.1"/>
    </source>
</evidence>
<evidence type="ECO:0000313" key="4">
    <source>
        <dbReference type="Proteomes" id="UP000184383"/>
    </source>
</evidence>
<evidence type="ECO:0000256" key="1">
    <source>
        <dbReference type="SAM" id="MobiDB-lite"/>
    </source>
</evidence>
<dbReference type="EMBL" id="KV878218">
    <property type="protein sequence ID" value="OJJ29918.1"/>
    <property type="molecule type" value="Genomic_DNA"/>
</dbReference>
<gene>
    <name evidence="3" type="ORF">ASPWEDRAFT_46662</name>
</gene>
<feature type="region of interest" description="Disordered" evidence="1">
    <location>
        <begin position="158"/>
        <end position="189"/>
    </location>
</feature>
<dbReference type="RefSeq" id="XP_040683595.1">
    <property type="nucleotide sequence ID" value="XM_040836813.1"/>
</dbReference>
<dbReference type="InterPro" id="IPR052895">
    <property type="entry name" value="HetReg/Transcr_Mod"/>
</dbReference>
<name>A0A1L9R4T5_ASPWE</name>
<protein>
    <recommendedName>
        <fullName evidence="2">Heterokaryon incompatibility domain-containing protein</fullName>
    </recommendedName>
</protein>
<dbReference type="AlphaFoldDB" id="A0A1L9R4T5"/>
<dbReference type="InterPro" id="IPR055530">
    <property type="entry name" value="DUF7104"/>
</dbReference>
<evidence type="ECO:0000259" key="2">
    <source>
        <dbReference type="Pfam" id="PF06985"/>
    </source>
</evidence>
<organism evidence="3 4">
    <name type="scientific">Aspergillus wentii DTO 134E9</name>
    <dbReference type="NCBI Taxonomy" id="1073089"/>
    <lineage>
        <taxon>Eukaryota</taxon>
        <taxon>Fungi</taxon>
        <taxon>Dikarya</taxon>
        <taxon>Ascomycota</taxon>
        <taxon>Pezizomycotina</taxon>
        <taxon>Eurotiomycetes</taxon>
        <taxon>Eurotiomycetidae</taxon>
        <taxon>Eurotiales</taxon>
        <taxon>Aspergillaceae</taxon>
        <taxon>Aspergillus</taxon>
        <taxon>Aspergillus subgen. Cremei</taxon>
    </lineage>
</organism>
<dbReference type="PANTHER" id="PTHR24148:SF78">
    <property type="entry name" value="HETEROKARYON INCOMPATIBILITY DOMAIN-CONTAINING PROTEIN"/>
    <property type="match status" value="1"/>
</dbReference>
<reference evidence="4" key="1">
    <citation type="journal article" date="2017" name="Genome Biol.">
        <title>Comparative genomics reveals high biological diversity and specific adaptations in the industrially and medically important fungal genus Aspergillus.</title>
        <authorList>
            <person name="de Vries R.P."/>
            <person name="Riley R."/>
            <person name="Wiebenga A."/>
            <person name="Aguilar-Osorio G."/>
            <person name="Amillis S."/>
            <person name="Uchima C.A."/>
            <person name="Anderluh G."/>
            <person name="Asadollahi M."/>
            <person name="Askin M."/>
            <person name="Barry K."/>
            <person name="Battaglia E."/>
            <person name="Bayram O."/>
            <person name="Benocci T."/>
            <person name="Braus-Stromeyer S.A."/>
            <person name="Caldana C."/>
            <person name="Canovas D."/>
            <person name="Cerqueira G.C."/>
            <person name="Chen F."/>
            <person name="Chen W."/>
            <person name="Choi C."/>
            <person name="Clum A."/>
            <person name="Dos Santos R.A."/>
            <person name="Damasio A.R."/>
            <person name="Diallinas G."/>
            <person name="Emri T."/>
            <person name="Fekete E."/>
            <person name="Flipphi M."/>
            <person name="Freyberg S."/>
            <person name="Gallo A."/>
            <person name="Gournas C."/>
            <person name="Habgood R."/>
            <person name="Hainaut M."/>
            <person name="Harispe M.L."/>
            <person name="Henrissat B."/>
            <person name="Hilden K.S."/>
            <person name="Hope R."/>
            <person name="Hossain A."/>
            <person name="Karabika E."/>
            <person name="Karaffa L."/>
            <person name="Karanyi Z."/>
            <person name="Krasevec N."/>
            <person name="Kuo A."/>
            <person name="Kusch H."/>
            <person name="LaButti K."/>
            <person name="Lagendijk E.L."/>
            <person name="Lapidus A."/>
            <person name="Levasseur A."/>
            <person name="Lindquist E."/>
            <person name="Lipzen A."/>
            <person name="Logrieco A.F."/>
            <person name="MacCabe A."/>
            <person name="Maekelae M.R."/>
            <person name="Malavazi I."/>
            <person name="Melin P."/>
            <person name="Meyer V."/>
            <person name="Mielnichuk N."/>
            <person name="Miskei M."/>
            <person name="Molnar A.P."/>
            <person name="Mule G."/>
            <person name="Ngan C.Y."/>
            <person name="Orejas M."/>
            <person name="Orosz E."/>
            <person name="Ouedraogo J.P."/>
            <person name="Overkamp K.M."/>
            <person name="Park H.-S."/>
            <person name="Perrone G."/>
            <person name="Piumi F."/>
            <person name="Punt P.J."/>
            <person name="Ram A.F."/>
            <person name="Ramon A."/>
            <person name="Rauscher S."/>
            <person name="Record E."/>
            <person name="Riano-Pachon D.M."/>
            <person name="Robert V."/>
            <person name="Roehrig J."/>
            <person name="Ruller R."/>
            <person name="Salamov A."/>
            <person name="Salih N.S."/>
            <person name="Samson R.A."/>
            <person name="Sandor E."/>
            <person name="Sanguinetti M."/>
            <person name="Schuetze T."/>
            <person name="Sepcic K."/>
            <person name="Shelest E."/>
            <person name="Sherlock G."/>
            <person name="Sophianopoulou V."/>
            <person name="Squina F.M."/>
            <person name="Sun H."/>
            <person name="Susca A."/>
            <person name="Todd R.B."/>
            <person name="Tsang A."/>
            <person name="Unkles S.E."/>
            <person name="van de Wiele N."/>
            <person name="van Rossen-Uffink D."/>
            <person name="Oliveira J.V."/>
            <person name="Vesth T.C."/>
            <person name="Visser J."/>
            <person name="Yu J.-H."/>
            <person name="Zhou M."/>
            <person name="Andersen M.R."/>
            <person name="Archer D.B."/>
            <person name="Baker S.E."/>
            <person name="Benoit I."/>
            <person name="Brakhage A.A."/>
            <person name="Braus G.H."/>
            <person name="Fischer R."/>
            <person name="Frisvad J.C."/>
            <person name="Goldman G.H."/>
            <person name="Houbraken J."/>
            <person name="Oakley B."/>
            <person name="Pocsi I."/>
            <person name="Scazzocchio C."/>
            <person name="Seiboth B."/>
            <person name="vanKuyk P.A."/>
            <person name="Wortman J."/>
            <person name="Dyer P.S."/>
            <person name="Grigoriev I.V."/>
        </authorList>
    </citation>
    <scope>NUCLEOTIDE SEQUENCE [LARGE SCALE GENOMIC DNA]</scope>
    <source>
        <strain evidence="4">DTO 134E9</strain>
    </source>
</reference>
<dbReference type="InterPro" id="IPR010730">
    <property type="entry name" value="HET"/>
</dbReference>
<dbReference type="Proteomes" id="UP000184383">
    <property type="component" value="Unassembled WGS sequence"/>
</dbReference>
<feature type="domain" description="Heterokaryon incompatibility" evidence="2">
    <location>
        <begin position="46"/>
        <end position="224"/>
    </location>
</feature>
<feature type="compositionally biased region" description="Basic and acidic residues" evidence="1">
    <location>
        <begin position="178"/>
        <end position="189"/>
    </location>
</feature>